<dbReference type="GO" id="GO:0090173">
    <property type="term" value="P:regulation of synaptonemal complex assembly"/>
    <property type="evidence" value="ECO:0007669"/>
    <property type="project" value="InterPro"/>
</dbReference>
<proteinExistence type="predicted"/>
<dbReference type="InterPro" id="IPR039057">
    <property type="entry name" value="Spo22/ZIP4"/>
</dbReference>
<evidence type="ECO:0000313" key="3">
    <source>
        <dbReference type="Proteomes" id="UP001054889"/>
    </source>
</evidence>
<dbReference type="Proteomes" id="UP001054889">
    <property type="component" value="Unassembled WGS sequence"/>
</dbReference>
<comment type="caution">
    <text evidence="2">The sequence shown here is derived from an EMBL/GenBank/DDBJ whole genome shotgun (WGS) entry which is preliminary data.</text>
</comment>
<name>A0AAV5C1G0_ELECO</name>
<dbReference type="AlphaFoldDB" id="A0AAV5C1G0"/>
<reference evidence="2" key="2">
    <citation type="submission" date="2021-12" db="EMBL/GenBank/DDBJ databases">
        <title>Resequencing data analysis of finger millet.</title>
        <authorList>
            <person name="Hatakeyama M."/>
            <person name="Aluri S."/>
            <person name="Balachadran M.T."/>
            <person name="Sivarajan S.R."/>
            <person name="Poveda L."/>
            <person name="Shimizu-Inatsugi R."/>
            <person name="Schlapbach R."/>
            <person name="Sreeman S.M."/>
            <person name="Shimizu K.K."/>
        </authorList>
    </citation>
    <scope>NUCLEOTIDE SEQUENCE</scope>
</reference>
<dbReference type="PANTHER" id="PTHR40375:SF2">
    <property type="entry name" value="SPORULATION-SPECIFIC PROTEIN 22"/>
    <property type="match status" value="1"/>
</dbReference>
<evidence type="ECO:0008006" key="4">
    <source>
        <dbReference type="Google" id="ProtNLM"/>
    </source>
</evidence>
<evidence type="ECO:0000256" key="1">
    <source>
        <dbReference type="ARBA" id="ARBA00023254"/>
    </source>
</evidence>
<reference evidence="2" key="1">
    <citation type="journal article" date="2018" name="DNA Res.">
        <title>Multiple hybrid de novo genome assembly of finger millet, an orphan allotetraploid crop.</title>
        <authorList>
            <person name="Hatakeyama M."/>
            <person name="Aluri S."/>
            <person name="Balachadran M.T."/>
            <person name="Sivarajan S.R."/>
            <person name="Patrignani A."/>
            <person name="Gruter S."/>
            <person name="Poveda L."/>
            <person name="Shimizu-Inatsugi R."/>
            <person name="Baeten J."/>
            <person name="Francoijs K.J."/>
            <person name="Nataraja K.N."/>
            <person name="Reddy Y.A.N."/>
            <person name="Phadnis S."/>
            <person name="Ravikumar R.L."/>
            <person name="Schlapbach R."/>
            <person name="Sreeman S.M."/>
            <person name="Shimizu K.K."/>
        </authorList>
    </citation>
    <scope>NUCLEOTIDE SEQUENCE</scope>
</reference>
<keyword evidence="3" id="KW-1185">Reference proteome</keyword>
<organism evidence="2 3">
    <name type="scientific">Eleusine coracana subsp. coracana</name>
    <dbReference type="NCBI Taxonomy" id="191504"/>
    <lineage>
        <taxon>Eukaryota</taxon>
        <taxon>Viridiplantae</taxon>
        <taxon>Streptophyta</taxon>
        <taxon>Embryophyta</taxon>
        <taxon>Tracheophyta</taxon>
        <taxon>Spermatophyta</taxon>
        <taxon>Magnoliopsida</taxon>
        <taxon>Liliopsida</taxon>
        <taxon>Poales</taxon>
        <taxon>Poaceae</taxon>
        <taxon>PACMAD clade</taxon>
        <taxon>Chloridoideae</taxon>
        <taxon>Cynodonteae</taxon>
        <taxon>Eleusininae</taxon>
        <taxon>Eleusine</taxon>
    </lineage>
</organism>
<sequence>MKISELSPEYRQPPPHAGLLTDLNRVVADVEAFDTSDTPAEKLAANLRRIITNLASADAAASSPGLSAAFRLKVWTLAFRLWNASVDRANSNALPRGPVARVAEAEIRQAAPELLLLAGLPDGVPNATAKAAALFHRAGMVWLGLGRADLASACFEKGTPLVSAADTKEDQAVLLELNLARARAACGAGDYALAIALLSRSKPLAAASPEGVRALAEEYFVIGKAALDIKPADPALDASSLLTQALDLCEKAAVSPCCATPTTPGSTPTTPNLHGLRNQCLRFLAIERLEANDYEGTLRCIGVARTSPGLGEEHQSIGYTALRAYLGSGNLVEAERELQGLIANAEALDNVCVSAAEEYLARAGPEVALKVLVALASRCRAEVATDAAVKVTTKVVEGAGGSTARAKLLSELVSDERVVALFDGPATTHDRGTMHALLWNCGAEHFQAKNYETTADLIEVYALSMACKSGRVAIVSLTFILGLYSAGNPMPMTEAAVLRSLITLLLREPGSEAEILMYSRRAKLRKTELGLDAFFGKGTVGLHELHWFATNAWSMALMVVKEKKYDYSAEFFELAAEFFNSSNGEDDANRLMVCKSLIMCVSGMLCAEVLNKSPLSDSDLKKGVEMLTRAGKLLPLIWPSAPATSDKLENNNFPFLHTLNFYQILDKMGTSTHPQQLQLVKNFAASKSCTPGLLLKLGKVASEGTQPNLQVAKFVLNASITTALASHSPNYGVISAALRKLICLAGSHDFNGTSDAAYDVFRQAYQIVVGLRHGEFPTEEGKWLATVAWNKSILAVRLRQHSVARKWIKMSLDLARHFECMKKHISMMEEHLENFQETSGKEPDECSQHDGAPSISMDQVLMVMRGHNQLVVQQLCLFGSANT</sequence>
<dbReference type="PANTHER" id="PTHR40375">
    <property type="entry name" value="SPORULATION-SPECIFIC PROTEIN 22"/>
    <property type="match status" value="1"/>
</dbReference>
<dbReference type="InterPro" id="IPR013940">
    <property type="entry name" value="Spo22/ZIP4/TEX11"/>
</dbReference>
<dbReference type="EMBL" id="BQKI01000004">
    <property type="protein sequence ID" value="GJM92331.1"/>
    <property type="molecule type" value="Genomic_DNA"/>
</dbReference>
<keyword evidence="1" id="KW-0469">Meiosis</keyword>
<dbReference type="GO" id="GO:0051321">
    <property type="term" value="P:meiotic cell cycle"/>
    <property type="evidence" value="ECO:0007669"/>
    <property type="project" value="UniProtKB-KW"/>
</dbReference>
<gene>
    <name evidence="2" type="primary">ga08794</name>
    <name evidence="2" type="ORF">PR202_ga08794</name>
</gene>
<dbReference type="Pfam" id="PF08631">
    <property type="entry name" value="SPO22"/>
    <property type="match status" value="1"/>
</dbReference>
<evidence type="ECO:0000313" key="2">
    <source>
        <dbReference type="EMBL" id="GJM92331.1"/>
    </source>
</evidence>
<accession>A0AAV5C1G0</accession>
<protein>
    <recommendedName>
        <fullName evidence="4">Protein ZIP4 homolog</fullName>
    </recommendedName>
</protein>